<dbReference type="EMBL" id="LR216287">
    <property type="protein sequence ID" value="VFJ12755.1"/>
    <property type="molecule type" value="Genomic_DNA"/>
</dbReference>
<keyword evidence="2" id="KW-1185">Reference proteome</keyword>
<accession>A0A484I513</accession>
<sequence length="55" mass="6358">MHYLKLGEVTETNCKETPVTNLSYLTGTHTFDTNPKFVCNIYLDRLFSLCVSQRD</sequence>
<evidence type="ECO:0000313" key="1">
    <source>
        <dbReference type="EMBL" id="VFJ12755.1"/>
    </source>
</evidence>
<name>A0A484I513_9ARCH</name>
<gene>
    <name evidence="1" type="ORF">NFRAN_0434</name>
</gene>
<dbReference type="AlphaFoldDB" id="A0A484I513"/>
<protein>
    <submittedName>
        <fullName evidence="1">Uncharacterized protein</fullName>
    </submittedName>
</protein>
<dbReference type="KEGG" id="nfn:NFRAN_0434"/>
<reference evidence="1 2" key="1">
    <citation type="submission" date="2019-02" db="EMBL/GenBank/DDBJ databases">
        <authorList>
            <person name="Lehtovirta-Morley E L."/>
        </authorList>
    </citation>
    <scope>NUCLEOTIDE SEQUENCE [LARGE SCALE GENOMIC DNA]</scope>
    <source>
        <strain evidence="1">NFRAN1</strain>
    </source>
</reference>
<organism evidence="1 2">
    <name type="scientific">Candidatus Nitrosocosmicus franklandianus</name>
    <dbReference type="NCBI Taxonomy" id="1798806"/>
    <lineage>
        <taxon>Archaea</taxon>
        <taxon>Nitrososphaerota</taxon>
        <taxon>Nitrososphaeria</taxon>
        <taxon>Nitrososphaerales</taxon>
        <taxon>Nitrososphaeraceae</taxon>
        <taxon>Candidatus Nitrosocosmicus</taxon>
    </lineage>
</organism>
<proteinExistence type="predicted"/>
<dbReference type="Proteomes" id="UP000294299">
    <property type="component" value="Chromosome NFRAN"/>
</dbReference>
<evidence type="ECO:0000313" key="2">
    <source>
        <dbReference type="Proteomes" id="UP000294299"/>
    </source>
</evidence>